<feature type="region of interest" description="Disordered" evidence="5">
    <location>
        <begin position="1"/>
        <end position="31"/>
    </location>
</feature>
<comment type="caution">
    <text evidence="7">The sequence shown here is derived from an EMBL/GenBank/DDBJ whole genome shotgun (WGS) entry which is preliminary data.</text>
</comment>
<dbReference type="InterPro" id="IPR006073">
    <property type="entry name" value="GTP-bd"/>
</dbReference>
<reference evidence="7 8" key="1">
    <citation type="submission" date="2018-05" db="EMBL/GenBank/DDBJ databases">
        <title>Genomic Encyclopedia of Type Strains, Phase IV (KMG-IV): sequencing the most valuable type-strain genomes for metagenomic binning, comparative biology and taxonomic classification.</title>
        <authorList>
            <person name="Goeker M."/>
        </authorList>
    </citation>
    <scope>NUCLEOTIDE SEQUENCE [LARGE SCALE GENOMIC DNA]</scope>
    <source>
        <strain evidence="7 8">DSM 23606</strain>
    </source>
</reference>
<dbReference type="Pfam" id="PF05128">
    <property type="entry name" value="DUF697"/>
    <property type="match status" value="1"/>
</dbReference>
<dbReference type="InterPro" id="IPR027417">
    <property type="entry name" value="P-loop_NTPase"/>
</dbReference>
<dbReference type="CDD" id="cd00880">
    <property type="entry name" value="Era_like"/>
    <property type="match status" value="1"/>
</dbReference>
<evidence type="ECO:0000256" key="1">
    <source>
        <dbReference type="ARBA" id="ARBA00004141"/>
    </source>
</evidence>
<dbReference type="GO" id="GO:0005737">
    <property type="term" value="C:cytoplasm"/>
    <property type="evidence" value="ECO:0007669"/>
    <property type="project" value="TreeGrafter"/>
</dbReference>
<evidence type="ECO:0000313" key="8">
    <source>
        <dbReference type="Proteomes" id="UP000246569"/>
    </source>
</evidence>
<name>A0A317MSH0_9GAMM</name>
<evidence type="ECO:0000259" key="6">
    <source>
        <dbReference type="Pfam" id="PF01926"/>
    </source>
</evidence>
<dbReference type="Gene3D" id="3.40.50.300">
    <property type="entry name" value="P-loop containing nucleotide triphosphate hydrolases"/>
    <property type="match status" value="1"/>
</dbReference>
<dbReference type="AlphaFoldDB" id="A0A317MSH0"/>
<keyword evidence="2" id="KW-0812">Transmembrane</keyword>
<dbReference type="InterPro" id="IPR021147">
    <property type="entry name" value="DUF697"/>
</dbReference>
<dbReference type="GO" id="GO:0016020">
    <property type="term" value="C:membrane"/>
    <property type="evidence" value="ECO:0007669"/>
    <property type="project" value="UniProtKB-SubCell"/>
</dbReference>
<accession>A0A317MSH0</accession>
<organism evidence="7 8">
    <name type="scientific">Plasticicumulans acidivorans</name>
    <dbReference type="NCBI Taxonomy" id="886464"/>
    <lineage>
        <taxon>Bacteria</taxon>
        <taxon>Pseudomonadati</taxon>
        <taxon>Pseudomonadota</taxon>
        <taxon>Gammaproteobacteria</taxon>
        <taxon>Candidatus Competibacteraceae</taxon>
        <taxon>Plasticicumulans</taxon>
    </lineage>
</organism>
<dbReference type="PANTHER" id="PTHR42714:SF6">
    <property type="entry name" value="TRANSLATION INITIATION FACTOR IF-2"/>
    <property type="match status" value="1"/>
</dbReference>
<sequence>MRDALPAWWSGRGTPTTAPAETPSAPAAADGGEAHLRLARESLRELLDDTQVPPEVRARLAEDYATLERMLERLEGGRLHIAVFGRVSVGKSALLNALLGEQRFATSPLHGETVTATAADWQPDPSLPGVQRLQDGGVSLIDTPGIDEVGGEGRERLAREVAASADLVLFVCEGDLTDTELSALRGLADGTRPIVLAFNKTDRYTASERALLLDALERRTAGLVRPEHIVPCAAAPAERTVIRIDAAGRESESRQRPPVDIEDLRETLWDILASEGKTVSALNAGLFAGRFCERLAREVLELRRSLAETVVRRYSLGKGIAVALNPLPLADLAAVFADVAMIVQLGRVYGLPVSRGEAGGLMKTIAAQLALLLGAAYAGDLLSSLLKGLTFGLSTIVTASAQGAVAWYGTYVVGRAAERYFAQGRSWGEGGPKRVVQEILASLDRDSLLAEARADIMARLRGGT</sequence>
<dbReference type="PANTHER" id="PTHR42714">
    <property type="entry name" value="TRNA MODIFICATION GTPASE GTPBP3"/>
    <property type="match status" value="1"/>
</dbReference>
<feature type="compositionally biased region" description="Low complexity" evidence="5">
    <location>
        <begin position="14"/>
        <end position="29"/>
    </location>
</feature>
<keyword evidence="8" id="KW-1185">Reference proteome</keyword>
<dbReference type="Proteomes" id="UP000246569">
    <property type="component" value="Unassembled WGS sequence"/>
</dbReference>
<evidence type="ECO:0000256" key="2">
    <source>
        <dbReference type="ARBA" id="ARBA00022692"/>
    </source>
</evidence>
<proteinExistence type="predicted"/>
<evidence type="ECO:0000256" key="5">
    <source>
        <dbReference type="SAM" id="MobiDB-lite"/>
    </source>
</evidence>
<protein>
    <recommendedName>
        <fullName evidence="6">G domain-containing protein</fullName>
    </recommendedName>
</protein>
<gene>
    <name evidence="7" type="ORF">C7443_11276</name>
</gene>
<comment type="subcellular location">
    <subcellularLocation>
        <location evidence="1">Membrane</location>
        <topology evidence="1">Multi-pass membrane protein</topology>
    </subcellularLocation>
</comment>
<evidence type="ECO:0000256" key="3">
    <source>
        <dbReference type="ARBA" id="ARBA00022989"/>
    </source>
</evidence>
<dbReference type="GO" id="GO:0002098">
    <property type="term" value="P:tRNA wobble uridine modification"/>
    <property type="evidence" value="ECO:0007669"/>
    <property type="project" value="TreeGrafter"/>
</dbReference>
<evidence type="ECO:0000313" key="7">
    <source>
        <dbReference type="EMBL" id="PWV59078.1"/>
    </source>
</evidence>
<keyword evidence="3" id="KW-1133">Transmembrane helix</keyword>
<dbReference type="GO" id="GO:0030488">
    <property type="term" value="P:tRNA methylation"/>
    <property type="evidence" value="ECO:0007669"/>
    <property type="project" value="TreeGrafter"/>
</dbReference>
<keyword evidence="4" id="KW-0472">Membrane</keyword>
<dbReference type="EMBL" id="QGTJ01000012">
    <property type="protein sequence ID" value="PWV59078.1"/>
    <property type="molecule type" value="Genomic_DNA"/>
</dbReference>
<evidence type="ECO:0000256" key="4">
    <source>
        <dbReference type="ARBA" id="ARBA00023136"/>
    </source>
</evidence>
<dbReference type="Pfam" id="PF01926">
    <property type="entry name" value="MMR_HSR1"/>
    <property type="match status" value="1"/>
</dbReference>
<dbReference type="SUPFAM" id="SSF52540">
    <property type="entry name" value="P-loop containing nucleoside triphosphate hydrolases"/>
    <property type="match status" value="1"/>
</dbReference>
<feature type="domain" description="G" evidence="6">
    <location>
        <begin position="80"/>
        <end position="200"/>
    </location>
</feature>
<dbReference type="GO" id="GO:0005525">
    <property type="term" value="F:GTP binding"/>
    <property type="evidence" value="ECO:0007669"/>
    <property type="project" value="InterPro"/>
</dbReference>